<comment type="caution">
    <text evidence="2">The sequence shown here is derived from an EMBL/GenBank/DDBJ whole genome shotgun (WGS) entry which is preliminary data.</text>
</comment>
<organism evidence="2 3">
    <name type="scientific">Paraferrimonas sedimenticola</name>
    <dbReference type="NCBI Taxonomy" id="375674"/>
    <lineage>
        <taxon>Bacteria</taxon>
        <taxon>Pseudomonadati</taxon>
        <taxon>Pseudomonadota</taxon>
        <taxon>Gammaproteobacteria</taxon>
        <taxon>Alteromonadales</taxon>
        <taxon>Ferrimonadaceae</taxon>
        <taxon>Paraferrimonas</taxon>
    </lineage>
</organism>
<feature type="transmembrane region" description="Helical" evidence="1">
    <location>
        <begin position="44"/>
        <end position="67"/>
    </location>
</feature>
<evidence type="ECO:0000256" key="1">
    <source>
        <dbReference type="SAM" id="Phobius"/>
    </source>
</evidence>
<feature type="transmembrane region" description="Helical" evidence="1">
    <location>
        <begin position="7"/>
        <end position="24"/>
    </location>
</feature>
<sequence>MSFNYKNTWIQLLIGVGVLGYYWWSLAQAQANGSLSDTLLTGLLVQLVVIYVGLQIVLVVAAAVLNPKDAERGDDEHDKLFNLYGDQAAYHALAALVTVCMILVWSDTQLGLPLSFDSLSTTGNLLHLLMLSFVVAEFIKHLRQLFHYHRGF</sequence>
<feature type="transmembrane region" description="Helical" evidence="1">
    <location>
        <begin position="88"/>
        <end position="105"/>
    </location>
</feature>
<accession>A0AA37RTA0</accession>
<dbReference type="EMBL" id="BSNC01000003">
    <property type="protein sequence ID" value="GLP95490.1"/>
    <property type="molecule type" value="Genomic_DNA"/>
</dbReference>
<name>A0AA37RTA0_9GAMM</name>
<reference evidence="2" key="1">
    <citation type="journal article" date="2014" name="Int. J. Syst. Evol. Microbiol.">
        <title>Complete genome sequence of Corynebacterium casei LMG S-19264T (=DSM 44701T), isolated from a smear-ripened cheese.</title>
        <authorList>
            <consortium name="US DOE Joint Genome Institute (JGI-PGF)"/>
            <person name="Walter F."/>
            <person name="Albersmeier A."/>
            <person name="Kalinowski J."/>
            <person name="Ruckert C."/>
        </authorList>
    </citation>
    <scope>NUCLEOTIDE SEQUENCE</scope>
    <source>
        <strain evidence="2">NBRC 101628</strain>
    </source>
</reference>
<proteinExistence type="predicted"/>
<gene>
    <name evidence="2" type="ORF">GCM10007895_07960</name>
</gene>
<evidence type="ECO:0000313" key="2">
    <source>
        <dbReference type="EMBL" id="GLP95490.1"/>
    </source>
</evidence>
<protein>
    <submittedName>
        <fullName evidence="2">Uncharacterized protein</fullName>
    </submittedName>
</protein>
<keyword evidence="1" id="KW-1133">Transmembrane helix</keyword>
<dbReference type="AlphaFoldDB" id="A0AA37RTA0"/>
<dbReference type="Proteomes" id="UP001161422">
    <property type="component" value="Unassembled WGS sequence"/>
</dbReference>
<reference evidence="2" key="2">
    <citation type="submission" date="2023-01" db="EMBL/GenBank/DDBJ databases">
        <title>Draft genome sequence of Paraferrimonas sedimenticola strain NBRC 101628.</title>
        <authorList>
            <person name="Sun Q."/>
            <person name="Mori K."/>
        </authorList>
    </citation>
    <scope>NUCLEOTIDE SEQUENCE</scope>
    <source>
        <strain evidence="2">NBRC 101628</strain>
    </source>
</reference>
<keyword evidence="3" id="KW-1185">Reference proteome</keyword>
<evidence type="ECO:0000313" key="3">
    <source>
        <dbReference type="Proteomes" id="UP001161422"/>
    </source>
</evidence>
<feature type="transmembrane region" description="Helical" evidence="1">
    <location>
        <begin position="125"/>
        <end position="142"/>
    </location>
</feature>
<dbReference type="RefSeq" id="WP_095505495.1">
    <property type="nucleotide sequence ID" value="NZ_BSNC01000003.1"/>
</dbReference>
<keyword evidence="1" id="KW-0812">Transmembrane</keyword>
<keyword evidence="1" id="KW-0472">Membrane</keyword>